<dbReference type="EMBL" id="ANJA01003512">
    <property type="protein sequence ID" value="ETO63254.1"/>
    <property type="molecule type" value="Genomic_DNA"/>
</dbReference>
<gene>
    <name evidence="2" type="ORF">F444_18970</name>
</gene>
<dbReference type="Proteomes" id="UP000028582">
    <property type="component" value="Unassembled WGS sequence"/>
</dbReference>
<evidence type="ECO:0000313" key="3">
    <source>
        <dbReference type="Proteomes" id="UP000028582"/>
    </source>
</evidence>
<feature type="coiled-coil region" evidence="1">
    <location>
        <begin position="75"/>
        <end position="102"/>
    </location>
</feature>
<organism evidence="2 3">
    <name type="scientific">Phytophthora nicotianae P1976</name>
    <dbReference type="NCBI Taxonomy" id="1317066"/>
    <lineage>
        <taxon>Eukaryota</taxon>
        <taxon>Sar</taxon>
        <taxon>Stramenopiles</taxon>
        <taxon>Oomycota</taxon>
        <taxon>Peronosporomycetes</taxon>
        <taxon>Peronosporales</taxon>
        <taxon>Peronosporaceae</taxon>
        <taxon>Phytophthora</taxon>
    </lineage>
</organism>
<keyword evidence="1" id="KW-0175">Coiled coil</keyword>
<evidence type="ECO:0000256" key="1">
    <source>
        <dbReference type="SAM" id="Coils"/>
    </source>
</evidence>
<protein>
    <submittedName>
        <fullName evidence="2">Uncharacterized protein</fullName>
    </submittedName>
</protein>
<evidence type="ECO:0000313" key="2">
    <source>
        <dbReference type="EMBL" id="ETO63254.1"/>
    </source>
</evidence>
<dbReference type="AlphaFoldDB" id="A0A080Z9E3"/>
<sequence>MVLPVSSGLQLKDQFVNLLQISTKVVNSATTQLERANRKKQKADNALIGVNITVEDIEVVQSLHAEEETACKASVAELFQEIKRLQAENQKFAESQQQLLENQQRLMHKQTELVEIVQRLQSRQDINGRLLCTVYDRQRFPGEHALFNQQIEGTSC</sequence>
<name>A0A080Z9E3_PHYNI</name>
<dbReference type="OrthoDB" id="118996at2759"/>
<accession>A0A080Z9E3</accession>
<comment type="caution">
    <text evidence="2">The sequence shown here is derived from an EMBL/GenBank/DDBJ whole genome shotgun (WGS) entry which is preliminary data.</text>
</comment>
<reference evidence="2 3" key="1">
    <citation type="submission" date="2013-11" db="EMBL/GenBank/DDBJ databases">
        <title>The Genome Sequence of Phytophthora parasitica P1976.</title>
        <authorList>
            <consortium name="The Broad Institute Genomics Platform"/>
            <person name="Russ C."/>
            <person name="Tyler B."/>
            <person name="Panabieres F."/>
            <person name="Shan W."/>
            <person name="Tripathy S."/>
            <person name="Grunwald N."/>
            <person name="Machado M."/>
            <person name="Johnson C.S."/>
            <person name="Walker B."/>
            <person name="Young S."/>
            <person name="Zeng Q."/>
            <person name="Gargeya S."/>
            <person name="Fitzgerald M."/>
            <person name="Haas B."/>
            <person name="Abouelleil A."/>
            <person name="Allen A.W."/>
            <person name="Alvarado L."/>
            <person name="Arachchi H.M."/>
            <person name="Berlin A.M."/>
            <person name="Chapman S.B."/>
            <person name="Gainer-Dewar J."/>
            <person name="Goldberg J."/>
            <person name="Griggs A."/>
            <person name="Gujja S."/>
            <person name="Hansen M."/>
            <person name="Howarth C."/>
            <person name="Imamovic A."/>
            <person name="Ireland A."/>
            <person name="Larimer J."/>
            <person name="McCowan C."/>
            <person name="Murphy C."/>
            <person name="Pearson M."/>
            <person name="Poon T.W."/>
            <person name="Priest M."/>
            <person name="Roberts A."/>
            <person name="Saif S."/>
            <person name="Shea T."/>
            <person name="Sisk P."/>
            <person name="Sykes S."/>
            <person name="Wortman J."/>
            <person name="Nusbaum C."/>
            <person name="Birren B."/>
        </authorList>
    </citation>
    <scope>NUCLEOTIDE SEQUENCE [LARGE SCALE GENOMIC DNA]</scope>
    <source>
        <strain evidence="2 3">P1976</strain>
    </source>
</reference>
<proteinExistence type="predicted"/>